<evidence type="ECO:0000313" key="10">
    <source>
        <dbReference type="EMBL" id="HDD52809.1"/>
    </source>
</evidence>
<dbReference type="GO" id="GO:0005886">
    <property type="term" value="C:plasma membrane"/>
    <property type="evidence" value="ECO:0007669"/>
    <property type="project" value="UniProtKB-SubCell"/>
</dbReference>
<comment type="similarity">
    <text evidence="9">Belongs to the SecE/SEC61-gamma family.</text>
</comment>
<protein>
    <recommendedName>
        <fullName evidence="9">Protein translocase subunit SecE</fullName>
    </recommendedName>
</protein>
<dbReference type="InterPro" id="IPR038379">
    <property type="entry name" value="SecE_sf"/>
</dbReference>
<dbReference type="Proteomes" id="UP000885690">
    <property type="component" value="Unassembled WGS sequence"/>
</dbReference>
<name>A0A7C0Y7Y2_9BACT</name>
<evidence type="ECO:0000256" key="8">
    <source>
        <dbReference type="ARBA" id="ARBA00023136"/>
    </source>
</evidence>
<evidence type="ECO:0000256" key="9">
    <source>
        <dbReference type="HAMAP-Rule" id="MF_00422"/>
    </source>
</evidence>
<dbReference type="HAMAP" id="MF_00422">
    <property type="entry name" value="SecE"/>
    <property type="match status" value="1"/>
</dbReference>
<keyword evidence="2 9" id="KW-0813">Transport</keyword>
<sequence>MLEKFRAFLREVKSETRRVVFPSRKQTVQASIGVMLFSAFVAFYLGLLDFLFARLISKLLTF</sequence>
<accession>A0A7C0Y7Y2</accession>
<dbReference type="GO" id="GO:0009306">
    <property type="term" value="P:protein secretion"/>
    <property type="evidence" value="ECO:0007669"/>
    <property type="project" value="UniProtKB-UniRule"/>
</dbReference>
<keyword evidence="7 9" id="KW-0811">Translocation</keyword>
<dbReference type="PANTHER" id="PTHR33910:SF1">
    <property type="entry name" value="PROTEIN TRANSLOCASE SUBUNIT SECE"/>
    <property type="match status" value="1"/>
</dbReference>
<dbReference type="GO" id="GO:0065002">
    <property type="term" value="P:intracellular protein transmembrane transport"/>
    <property type="evidence" value="ECO:0007669"/>
    <property type="project" value="UniProtKB-UniRule"/>
</dbReference>
<dbReference type="EMBL" id="DQWS01000073">
    <property type="protein sequence ID" value="HDD52809.1"/>
    <property type="molecule type" value="Genomic_DNA"/>
</dbReference>
<dbReference type="GO" id="GO:0006605">
    <property type="term" value="P:protein targeting"/>
    <property type="evidence" value="ECO:0007669"/>
    <property type="project" value="UniProtKB-UniRule"/>
</dbReference>
<dbReference type="AlphaFoldDB" id="A0A7C0Y7Y2"/>
<comment type="subcellular location">
    <subcellularLocation>
        <location evidence="9">Cell membrane</location>
        <topology evidence="9">Single-pass membrane protein</topology>
    </subcellularLocation>
    <subcellularLocation>
        <location evidence="1">Membrane</location>
    </subcellularLocation>
</comment>
<evidence type="ECO:0000256" key="1">
    <source>
        <dbReference type="ARBA" id="ARBA00004370"/>
    </source>
</evidence>
<dbReference type="InterPro" id="IPR005807">
    <property type="entry name" value="SecE_bac"/>
</dbReference>
<keyword evidence="3 9" id="KW-1003">Cell membrane</keyword>
<evidence type="ECO:0000256" key="4">
    <source>
        <dbReference type="ARBA" id="ARBA00022692"/>
    </source>
</evidence>
<evidence type="ECO:0000256" key="6">
    <source>
        <dbReference type="ARBA" id="ARBA00022989"/>
    </source>
</evidence>
<organism evidence="10">
    <name type="scientific">Thermosulfidibacter takaii</name>
    <dbReference type="NCBI Taxonomy" id="412593"/>
    <lineage>
        <taxon>Bacteria</taxon>
        <taxon>Pseudomonadati</taxon>
        <taxon>Thermosulfidibacterota</taxon>
        <taxon>Thermosulfidibacteria</taxon>
        <taxon>Thermosulfidibacterales</taxon>
        <taxon>Thermosulfidibacteraceae</taxon>
    </lineage>
</organism>
<dbReference type="PANTHER" id="PTHR33910">
    <property type="entry name" value="PROTEIN TRANSLOCASE SUBUNIT SECE"/>
    <property type="match status" value="1"/>
</dbReference>
<evidence type="ECO:0000256" key="5">
    <source>
        <dbReference type="ARBA" id="ARBA00022927"/>
    </source>
</evidence>
<keyword evidence="8 9" id="KW-0472">Membrane</keyword>
<keyword evidence="6 9" id="KW-1133">Transmembrane helix</keyword>
<dbReference type="InterPro" id="IPR001901">
    <property type="entry name" value="Translocase_SecE/Sec61-g"/>
</dbReference>
<dbReference type="NCBIfam" id="TIGR00964">
    <property type="entry name" value="secE_bact"/>
    <property type="match status" value="1"/>
</dbReference>
<dbReference type="GO" id="GO:0043952">
    <property type="term" value="P:protein transport by the Sec complex"/>
    <property type="evidence" value="ECO:0007669"/>
    <property type="project" value="UniProtKB-UniRule"/>
</dbReference>
<keyword evidence="4 9" id="KW-0812">Transmembrane</keyword>
<evidence type="ECO:0000256" key="2">
    <source>
        <dbReference type="ARBA" id="ARBA00022448"/>
    </source>
</evidence>
<dbReference type="Gene3D" id="1.20.5.1030">
    <property type="entry name" value="Preprotein translocase secy subunit"/>
    <property type="match status" value="1"/>
</dbReference>
<dbReference type="Pfam" id="PF00584">
    <property type="entry name" value="SecE"/>
    <property type="match status" value="1"/>
</dbReference>
<proteinExistence type="inferred from homology"/>
<comment type="caution">
    <text evidence="10">The sequence shown here is derived from an EMBL/GenBank/DDBJ whole genome shotgun (WGS) entry which is preliminary data.</text>
</comment>
<feature type="transmembrane region" description="Helical" evidence="9">
    <location>
        <begin position="32"/>
        <end position="56"/>
    </location>
</feature>
<evidence type="ECO:0000256" key="3">
    <source>
        <dbReference type="ARBA" id="ARBA00022475"/>
    </source>
</evidence>
<dbReference type="GO" id="GO:0008320">
    <property type="term" value="F:protein transmembrane transporter activity"/>
    <property type="evidence" value="ECO:0007669"/>
    <property type="project" value="UniProtKB-UniRule"/>
</dbReference>
<gene>
    <name evidence="9 10" type="primary">secE</name>
    <name evidence="10" type="ORF">ENF32_01905</name>
</gene>
<comment type="subunit">
    <text evidence="9">Component of the Sec protein translocase complex. Heterotrimer consisting of SecY, SecE and SecG subunits. The heterotrimers can form oligomers, although 1 heterotrimer is thought to be able to translocate proteins. Interacts with the ribosome. Interacts with SecDF, and other proteins may be involved. Interacts with SecA.</text>
</comment>
<keyword evidence="5 9" id="KW-0653">Protein transport</keyword>
<reference evidence="10" key="1">
    <citation type="journal article" date="2020" name="mSystems">
        <title>Genome- and Community-Level Interaction Insights into Carbon Utilization and Element Cycling Functions of Hydrothermarchaeota in Hydrothermal Sediment.</title>
        <authorList>
            <person name="Zhou Z."/>
            <person name="Liu Y."/>
            <person name="Xu W."/>
            <person name="Pan J."/>
            <person name="Luo Z.H."/>
            <person name="Li M."/>
        </authorList>
    </citation>
    <scope>NUCLEOTIDE SEQUENCE [LARGE SCALE GENOMIC DNA]</scope>
    <source>
        <strain evidence="10">HyVt-115</strain>
    </source>
</reference>
<comment type="function">
    <text evidence="9">Essential subunit of the Sec protein translocation channel SecYEG. Clamps together the 2 halves of SecY. May contact the channel plug during translocation.</text>
</comment>
<evidence type="ECO:0000256" key="7">
    <source>
        <dbReference type="ARBA" id="ARBA00023010"/>
    </source>
</evidence>